<accession>Q0WPW9</accession>
<dbReference type="EMBL" id="AK228941">
    <property type="protein sequence ID" value="BAF00830.1"/>
    <property type="molecule type" value="mRNA"/>
</dbReference>
<dbReference type="AlphaFoldDB" id="Q0WPW9"/>
<feature type="non-terminal residue" evidence="1">
    <location>
        <position position="1"/>
    </location>
</feature>
<sequence>KYLQLQKYLCLCTTVNTISTLSSKQQNYLHSFAFFHKTSLQGLLVDCEKFRRPSYFCCCFPLCQIH</sequence>
<protein>
    <submittedName>
        <fullName evidence="1">Uncharacterized protein</fullName>
    </submittedName>
</protein>
<organism evidence="1">
    <name type="scientific">Arabidopsis thaliana</name>
    <name type="common">Mouse-ear cress</name>
    <dbReference type="NCBI Taxonomy" id="3702"/>
    <lineage>
        <taxon>Eukaryota</taxon>
        <taxon>Viridiplantae</taxon>
        <taxon>Streptophyta</taxon>
        <taxon>Embryophyta</taxon>
        <taxon>Tracheophyta</taxon>
        <taxon>Spermatophyta</taxon>
        <taxon>Magnoliopsida</taxon>
        <taxon>eudicotyledons</taxon>
        <taxon>Gunneridae</taxon>
        <taxon>Pentapetalae</taxon>
        <taxon>rosids</taxon>
        <taxon>malvids</taxon>
        <taxon>Brassicales</taxon>
        <taxon>Brassicaceae</taxon>
        <taxon>Camelineae</taxon>
        <taxon>Arabidopsis</taxon>
    </lineage>
</organism>
<name>Q0WPW9_ARATH</name>
<proteinExistence type="evidence at transcript level"/>
<reference evidence="1" key="1">
    <citation type="submission" date="2006-07" db="EMBL/GenBank/DDBJ databases">
        <title>Large-scale analysis of RIKEN Arabidopsis full-length (RAFL) cDNAs.</title>
        <authorList>
            <person name="Totoki Y."/>
            <person name="Seki M."/>
            <person name="Ishida J."/>
            <person name="Nakajima M."/>
            <person name="Enju A."/>
            <person name="Morosawa T."/>
            <person name="Kamiya A."/>
            <person name="Narusaka M."/>
            <person name="Shin-i T."/>
            <person name="Nakagawa M."/>
            <person name="Sakamoto N."/>
            <person name="Oishi K."/>
            <person name="Kohara Y."/>
            <person name="Kobayashi M."/>
            <person name="Toyoda A."/>
            <person name="Sakaki Y."/>
            <person name="Sakurai T."/>
            <person name="Iida K."/>
            <person name="Akiyama K."/>
            <person name="Satou M."/>
            <person name="Toyoda T."/>
            <person name="Konagaya A."/>
            <person name="Carninci P."/>
            <person name="Kawai J."/>
            <person name="Hayashizaki Y."/>
            <person name="Shinozaki K."/>
        </authorList>
    </citation>
    <scope>NUCLEOTIDE SEQUENCE</scope>
</reference>
<evidence type="ECO:0000313" key="1">
    <source>
        <dbReference type="EMBL" id="BAF00830.1"/>
    </source>
</evidence>